<proteinExistence type="predicted"/>
<evidence type="ECO:0000313" key="1">
    <source>
        <dbReference type="EMBL" id="KAJ9062035.1"/>
    </source>
</evidence>
<protein>
    <submittedName>
        <fullName evidence="1">Uncharacterized protein</fullName>
    </submittedName>
</protein>
<sequence length="287" mass="32387">MNRNPGSRKLKDISLVSRIFNLNSLSILFNFYNLSIYALVLVASIVKFLHVEKNILVINSFSGIICTLCIFSEFHLSKLAYDYFRFITTYRGRGALYLILGFIVLDQDDTFFLVTTYYTVSAGLLFLILSFVPHILPLNDLKTNYHAYQQYIEELKDPYAIPSHPFFPEDSQAMAEVGNSTIRTAALYDIHTIRTGYDHNNEANLVRGKSTNIPEPKGQATLAMEINSALLDIHYSDFIAAEASSSWDTPDIVEVPVRRGVSSRAPIETHFASDQRPSTSSSTRNSF</sequence>
<dbReference type="Proteomes" id="UP001165960">
    <property type="component" value="Unassembled WGS sequence"/>
</dbReference>
<evidence type="ECO:0000313" key="2">
    <source>
        <dbReference type="Proteomes" id="UP001165960"/>
    </source>
</evidence>
<name>A0ACC2SI64_9FUNG</name>
<dbReference type="EMBL" id="QTSX02005028">
    <property type="protein sequence ID" value="KAJ9062035.1"/>
    <property type="molecule type" value="Genomic_DNA"/>
</dbReference>
<keyword evidence="2" id="KW-1185">Reference proteome</keyword>
<reference evidence="1" key="1">
    <citation type="submission" date="2022-04" db="EMBL/GenBank/DDBJ databases">
        <title>Genome of the entomopathogenic fungus Entomophthora muscae.</title>
        <authorList>
            <person name="Elya C."/>
            <person name="Lovett B.R."/>
            <person name="Lee E."/>
            <person name="Macias A.M."/>
            <person name="Hajek A.E."/>
            <person name="De Bivort B.L."/>
            <person name="Kasson M.T."/>
            <person name="De Fine Licht H.H."/>
            <person name="Stajich J.E."/>
        </authorList>
    </citation>
    <scope>NUCLEOTIDE SEQUENCE</scope>
    <source>
        <strain evidence="1">Berkeley</strain>
    </source>
</reference>
<comment type="caution">
    <text evidence="1">The sequence shown here is derived from an EMBL/GenBank/DDBJ whole genome shotgun (WGS) entry which is preliminary data.</text>
</comment>
<accession>A0ACC2SI64</accession>
<organism evidence="1 2">
    <name type="scientific">Entomophthora muscae</name>
    <dbReference type="NCBI Taxonomy" id="34485"/>
    <lineage>
        <taxon>Eukaryota</taxon>
        <taxon>Fungi</taxon>
        <taxon>Fungi incertae sedis</taxon>
        <taxon>Zoopagomycota</taxon>
        <taxon>Entomophthoromycotina</taxon>
        <taxon>Entomophthoromycetes</taxon>
        <taxon>Entomophthorales</taxon>
        <taxon>Entomophthoraceae</taxon>
        <taxon>Entomophthora</taxon>
    </lineage>
</organism>
<gene>
    <name evidence="1" type="ORF">DSO57_1014890</name>
</gene>